<protein>
    <recommendedName>
        <fullName evidence="1">Condensation domain-containing protein</fullName>
    </recommendedName>
</protein>
<dbReference type="Pfam" id="PF00668">
    <property type="entry name" value="Condensation"/>
    <property type="match status" value="1"/>
</dbReference>
<dbReference type="SUPFAM" id="SSF52777">
    <property type="entry name" value="CoA-dependent acyltransferases"/>
    <property type="match status" value="1"/>
</dbReference>
<organism evidence="2">
    <name type="scientific">Streptomyces sp. SID7499</name>
    <dbReference type="NCBI Taxonomy" id="2706086"/>
    <lineage>
        <taxon>Bacteria</taxon>
        <taxon>Bacillati</taxon>
        <taxon>Actinomycetota</taxon>
        <taxon>Actinomycetes</taxon>
        <taxon>Kitasatosporales</taxon>
        <taxon>Streptomycetaceae</taxon>
        <taxon>Streptomyces</taxon>
    </lineage>
</organism>
<dbReference type="Gene3D" id="3.30.559.30">
    <property type="entry name" value="Nonribosomal peptide synthetase, condensation domain"/>
    <property type="match status" value="1"/>
</dbReference>
<dbReference type="EMBL" id="JAAGMN010003585">
    <property type="protein sequence ID" value="NEE11446.1"/>
    <property type="molecule type" value="Genomic_DNA"/>
</dbReference>
<dbReference type="GO" id="GO:0008610">
    <property type="term" value="P:lipid biosynthetic process"/>
    <property type="evidence" value="ECO:0007669"/>
    <property type="project" value="UniProtKB-ARBA"/>
</dbReference>
<comment type="caution">
    <text evidence="2">The sequence shown here is derived from an EMBL/GenBank/DDBJ whole genome shotgun (WGS) entry which is preliminary data.</text>
</comment>
<proteinExistence type="predicted"/>
<name>A0A6G3X0X8_9ACTN</name>
<feature type="non-terminal residue" evidence="2">
    <location>
        <position position="1"/>
    </location>
</feature>
<dbReference type="AlphaFoldDB" id="A0A6G3X0X8"/>
<dbReference type="InterPro" id="IPR001242">
    <property type="entry name" value="Condensation_dom"/>
</dbReference>
<feature type="non-terminal residue" evidence="2">
    <location>
        <position position="74"/>
    </location>
</feature>
<reference evidence="2" key="1">
    <citation type="submission" date="2020-01" db="EMBL/GenBank/DDBJ databases">
        <title>Insect and environment-associated Actinomycetes.</title>
        <authorList>
            <person name="Currrie C."/>
            <person name="Chevrette M."/>
            <person name="Carlson C."/>
            <person name="Stubbendieck R."/>
            <person name="Wendt-Pienkowski E."/>
        </authorList>
    </citation>
    <scope>NUCLEOTIDE SEQUENCE</scope>
    <source>
        <strain evidence="2">SID7499</strain>
    </source>
</reference>
<evidence type="ECO:0000313" key="2">
    <source>
        <dbReference type="EMBL" id="NEE11446.1"/>
    </source>
</evidence>
<dbReference type="GO" id="GO:0003824">
    <property type="term" value="F:catalytic activity"/>
    <property type="evidence" value="ECO:0007669"/>
    <property type="project" value="InterPro"/>
</dbReference>
<gene>
    <name evidence="2" type="ORF">G3M58_33930</name>
</gene>
<feature type="domain" description="Condensation" evidence="1">
    <location>
        <begin position="2"/>
        <end position="66"/>
    </location>
</feature>
<dbReference type="Gene3D" id="3.30.559.10">
    <property type="entry name" value="Chloramphenicol acetyltransferase-like domain"/>
    <property type="match status" value="1"/>
</dbReference>
<accession>A0A6G3X0X8</accession>
<sequence>FAHQDVPFELLVERLNPERSLSRHPLFQVLLNFENTPASDPDLPGLSTRSHPVDTEVAKFDLSFSLGDRYDDED</sequence>
<evidence type="ECO:0000259" key="1">
    <source>
        <dbReference type="Pfam" id="PF00668"/>
    </source>
</evidence>
<dbReference type="InterPro" id="IPR023213">
    <property type="entry name" value="CAT-like_dom_sf"/>
</dbReference>